<dbReference type="GO" id="GO:0004575">
    <property type="term" value="F:sucrose alpha-glucosidase activity"/>
    <property type="evidence" value="ECO:0007669"/>
    <property type="project" value="TreeGrafter"/>
</dbReference>
<comment type="caution">
    <text evidence="8">The sequence shown here is derived from an EMBL/GenBank/DDBJ whole genome shotgun (WGS) entry which is preliminary data.</text>
</comment>
<protein>
    <submittedName>
        <fullName evidence="8">Uncharacterized protein</fullName>
    </submittedName>
</protein>
<dbReference type="EMBL" id="DF933856">
    <property type="protein sequence ID" value="GAM43899.1"/>
    <property type="molecule type" value="Genomic_DNA"/>
</dbReference>
<dbReference type="InterPro" id="IPR013148">
    <property type="entry name" value="Glyco_hydro_32_N"/>
</dbReference>
<name>A0A6V8HPC7_TALPI</name>
<dbReference type="GO" id="GO:0005987">
    <property type="term" value="P:sucrose catabolic process"/>
    <property type="evidence" value="ECO:0007669"/>
    <property type="project" value="TreeGrafter"/>
</dbReference>
<dbReference type="SUPFAM" id="SSF49899">
    <property type="entry name" value="Concanavalin A-like lectins/glucanases"/>
    <property type="match status" value="1"/>
</dbReference>
<evidence type="ECO:0000259" key="6">
    <source>
        <dbReference type="Pfam" id="PF00251"/>
    </source>
</evidence>
<evidence type="ECO:0000256" key="1">
    <source>
        <dbReference type="ARBA" id="ARBA00009902"/>
    </source>
</evidence>
<feature type="domain" description="Glycosyl hydrolase family 32 N-terminal" evidence="6">
    <location>
        <begin position="8"/>
        <end position="268"/>
    </location>
</feature>
<evidence type="ECO:0000313" key="9">
    <source>
        <dbReference type="Proteomes" id="UP000053095"/>
    </source>
</evidence>
<keyword evidence="4 5" id="KW-0326">Glycosidase</keyword>
<keyword evidence="9" id="KW-1185">Reference proteome</keyword>
<accession>A0A6V8HPC7</accession>
<dbReference type="Pfam" id="PF00251">
    <property type="entry name" value="Glyco_hydro_32N"/>
    <property type="match status" value="1"/>
</dbReference>
<gene>
    <name evidence="8" type="ORF">TCE0_060f19087</name>
</gene>
<evidence type="ECO:0000313" key="8">
    <source>
        <dbReference type="EMBL" id="GAM43899.1"/>
    </source>
</evidence>
<dbReference type="InterPro" id="IPR023296">
    <property type="entry name" value="Glyco_hydro_beta-prop_sf"/>
</dbReference>
<keyword evidence="2" id="KW-0732">Signal</keyword>
<dbReference type="InterPro" id="IPR013189">
    <property type="entry name" value="Glyco_hydro_32_C"/>
</dbReference>
<dbReference type="SMART" id="SM00640">
    <property type="entry name" value="Glyco_32"/>
    <property type="match status" value="1"/>
</dbReference>
<dbReference type="Proteomes" id="UP000053095">
    <property type="component" value="Unassembled WGS sequence"/>
</dbReference>
<dbReference type="InterPro" id="IPR001362">
    <property type="entry name" value="Glyco_hydro_32"/>
</dbReference>
<dbReference type="InterPro" id="IPR013320">
    <property type="entry name" value="ConA-like_dom_sf"/>
</dbReference>
<proteinExistence type="inferred from homology"/>
<feature type="domain" description="Glycosyl hydrolase family 32 C-terminal" evidence="7">
    <location>
        <begin position="334"/>
        <end position="479"/>
    </location>
</feature>
<dbReference type="PANTHER" id="PTHR42800:SF3">
    <property type="entry name" value="GLYCOSYL HYDROLASE FAMILY 32 N-TERMINAL DOMAIN-CONTAINING PROTEIN"/>
    <property type="match status" value="1"/>
</dbReference>
<reference evidence="9" key="1">
    <citation type="journal article" date="2015" name="Genome Announc.">
        <title>Draft genome sequence of Talaromyces cellulolyticus strain Y-94, a source of lignocellulosic biomass-degrading enzymes.</title>
        <authorList>
            <person name="Fujii T."/>
            <person name="Koike H."/>
            <person name="Sawayama S."/>
            <person name="Yano S."/>
            <person name="Inoue H."/>
        </authorList>
    </citation>
    <scope>NUCLEOTIDE SEQUENCE [LARGE SCALE GENOMIC DNA]</scope>
    <source>
        <strain evidence="9">Y-94</strain>
    </source>
</reference>
<dbReference type="Gene3D" id="2.60.120.560">
    <property type="entry name" value="Exo-inulinase, domain 1"/>
    <property type="match status" value="1"/>
</dbReference>
<dbReference type="GO" id="GO:0005737">
    <property type="term" value="C:cytoplasm"/>
    <property type="evidence" value="ECO:0007669"/>
    <property type="project" value="TreeGrafter"/>
</dbReference>
<evidence type="ECO:0000256" key="3">
    <source>
        <dbReference type="ARBA" id="ARBA00022801"/>
    </source>
</evidence>
<dbReference type="SUPFAM" id="SSF75005">
    <property type="entry name" value="Arabinanase/levansucrase/invertase"/>
    <property type="match status" value="1"/>
</dbReference>
<comment type="similarity">
    <text evidence="1 5">Belongs to the glycosyl hydrolase 32 family.</text>
</comment>
<dbReference type="CDD" id="cd18621">
    <property type="entry name" value="GH32_XdINV-like"/>
    <property type="match status" value="1"/>
</dbReference>
<keyword evidence="3 5" id="KW-0378">Hydrolase</keyword>
<dbReference type="Gene3D" id="2.115.10.20">
    <property type="entry name" value="Glycosyl hydrolase domain, family 43"/>
    <property type="match status" value="1"/>
</dbReference>
<evidence type="ECO:0000256" key="2">
    <source>
        <dbReference type="ARBA" id="ARBA00022729"/>
    </source>
</evidence>
<evidence type="ECO:0000256" key="5">
    <source>
        <dbReference type="RuleBase" id="RU362110"/>
    </source>
</evidence>
<dbReference type="AlphaFoldDB" id="A0A6V8HPC7"/>
<organism evidence="8 9">
    <name type="scientific">Talaromyces pinophilus</name>
    <name type="common">Penicillium pinophilum</name>
    <dbReference type="NCBI Taxonomy" id="128442"/>
    <lineage>
        <taxon>Eukaryota</taxon>
        <taxon>Fungi</taxon>
        <taxon>Dikarya</taxon>
        <taxon>Ascomycota</taxon>
        <taxon>Pezizomycotina</taxon>
        <taxon>Eurotiomycetes</taxon>
        <taxon>Eurotiomycetidae</taxon>
        <taxon>Eurotiales</taxon>
        <taxon>Trichocomaceae</taxon>
        <taxon>Talaromyces</taxon>
        <taxon>Talaromyces sect. Talaromyces</taxon>
    </lineage>
</organism>
<sequence length="527" mass="58708">MSYSIDVNLPIHYTLPYVDGSETLSIAVSDDGGTTWKRQPCNPILAGPIQGTKVTGWRDPFLTSSWNSAPESLRRAYTDDDVIYGLISGGLVNHTPTVFVYAVKKTDLTDWKYVGILADPGLNFRPSRWSGDFGKNWEVANLVTLTDDEGTSRDFVIMGTEGCLPRDDKSVQDHKGSIARDGRIQRSQLWMCLESNESTSSSSALMKYSYAGIFDNGLYYAANSFWDPVSQQQIVYGWITEEDLPDPIRDRQGWSGLISLPRVLKLNTMHGVKRARATNDLRDITSIEATPDLHGTCTVRTLGVRPDRRLEKLRAKASKRTLSDTILGPMGTLGCGRMTSNFLPLSTLQWEVDIEIAVGNNCSQVGFVVSDPGLDHIDKTVLFWDPVSETFVIERPPILSKNSSNDDIKLGQGREVSPHTLFTYTTEPREDNKNNILGHAIEKSTEVEETLHIRAIFDVSVLEVFVNERTALSTRIYHAYSAQQERVDADGQGFGLYFFADHMSGESIEDPPARLLRATVWDGLSLP</sequence>
<dbReference type="Pfam" id="PF08244">
    <property type="entry name" value="Glyco_hydro_32C"/>
    <property type="match status" value="1"/>
</dbReference>
<dbReference type="PANTHER" id="PTHR42800">
    <property type="entry name" value="EXOINULINASE INUD (AFU_ORTHOLOGUE AFUA_5G00480)"/>
    <property type="match status" value="1"/>
</dbReference>
<evidence type="ECO:0000256" key="4">
    <source>
        <dbReference type="ARBA" id="ARBA00023295"/>
    </source>
</evidence>
<evidence type="ECO:0000259" key="7">
    <source>
        <dbReference type="Pfam" id="PF08244"/>
    </source>
</evidence>